<dbReference type="Proteomes" id="UP001499988">
    <property type="component" value="Unassembled WGS sequence"/>
</dbReference>
<gene>
    <name evidence="2" type="ORF">GCM10023333_34640</name>
</gene>
<evidence type="ECO:0000259" key="1">
    <source>
        <dbReference type="PROSITE" id="PS51186"/>
    </source>
</evidence>
<sequence length="170" mass="17914">MQIRTETAADTSVIERLTYQAFEDHPHHAPGAKPTEHLIVQRLREQGALTLSLVAEDDTGIVGHIAFSPITIDGTDVQWYGLGPVSVSPARQGEGIGAALIKAGLAQMTPLGAAGVVVLGEPAYYSRFGFAVDANLTLSGVPAEYFLVQSLQGDQPLPAGVVAYHSAFYG</sequence>
<evidence type="ECO:0000313" key="3">
    <source>
        <dbReference type="Proteomes" id="UP001499988"/>
    </source>
</evidence>
<dbReference type="Pfam" id="PF13508">
    <property type="entry name" value="Acetyltransf_7"/>
    <property type="match status" value="1"/>
</dbReference>
<organism evidence="2 3">
    <name type="scientific">Ferrimonas pelagia</name>
    <dbReference type="NCBI Taxonomy" id="1177826"/>
    <lineage>
        <taxon>Bacteria</taxon>
        <taxon>Pseudomonadati</taxon>
        <taxon>Pseudomonadota</taxon>
        <taxon>Gammaproteobacteria</taxon>
        <taxon>Alteromonadales</taxon>
        <taxon>Ferrimonadaceae</taxon>
        <taxon>Ferrimonas</taxon>
    </lineage>
</organism>
<dbReference type="RefSeq" id="WP_345336727.1">
    <property type="nucleotide sequence ID" value="NZ_BAABJZ010000100.1"/>
</dbReference>
<keyword evidence="3" id="KW-1185">Reference proteome</keyword>
<comment type="caution">
    <text evidence="2">The sequence shown here is derived from an EMBL/GenBank/DDBJ whole genome shotgun (WGS) entry which is preliminary data.</text>
</comment>
<dbReference type="InterPro" id="IPR016181">
    <property type="entry name" value="Acyl_CoA_acyltransferase"/>
</dbReference>
<dbReference type="PROSITE" id="PS51186">
    <property type="entry name" value="GNAT"/>
    <property type="match status" value="1"/>
</dbReference>
<dbReference type="Gene3D" id="3.40.630.30">
    <property type="match status" value="1"/>
</dbReference>
<protein>
    <submittedName>
        <fullName evidence="2">N-acetyltransferase</fullName>
    </submittedName>
</protein>
<evidence type="ECO:0000313" key="2">
    <source>
        <dbReference type="EMBL" id="GAA4898332.1"/>
    </source>
</evidence>
<dbReference type="SUPFAM" id="SSF55729">
    <property type="entry name" value="Acyl-CoA N-acyltransferases (Nat)"/>
    <property type="match status" value="1"/>
</dbReference>
<dbReference type="EMBL" id="BAABJZ010000100">
    <property type="protein sequence ID" value="GAA4898332.1"/>
    <property type="molecule type" value="Genomic_DNA"/>
</dbReference>
<proteinExistence type="predicted"/>
<name>A0ABP9FEN0_9GAMM</name>
<feature type="domain" description="N-acetyltransferase" evidence="1">
    <location>
        <begin position="1"/>
        <end position="148"/>
    </location>
</feature>
<reference evidence="3" key="1">
    <citation type="journal article" date="2019" name="Int. J. Syst. Evol. Microbiol.">
        <title>The Global Catalogue of Microorganisms (GCM) 10K type strain sequencing project: providing services to taxonomists for standard genome sequencing and annotation.</title>
        <authorList>
            <consortium name="The Broad Institute Genomics Platform"/>
            <consortium name="The Broad Institute Genome Sequencing Center for Infectious Disease"/>
            <person name="Wu L."/>
            <person name="Ma J."/>
        </authorList>
    </citation>
    <scope>NUCLEOTIDE SEQUENCE [LARGE SCALE GENOMIC DNA]</scope>
    <source>
        <strain evidence="3">JCM 18401</strain>
    </source>
</reference>
<dbReference type="CDD" id="cd04301">
    <property type="entry name" value="NAT_SF"/>
    <property type="match status" value="1"/>
</dbReference>
<dbReference type="InterPro" id="IPR000182">
    <property type="entry name" value="GNAT_dom"/>
</dbReference>
<accession>A0ABP9FEN0</accession>